<gene>
    <name evidence="1" type="ORF">HPB47_017087</name>
</gene>
<sequence length="179" mass="19914">MLLFSALVGVTPTQGPLQDKVETLGRNHTGRSPSFPLSCLSRAVLYHIDTDSIPQAVLVVMGACVLNNQCKTEKDRLTEFLDPNVEYDPNCAFHNPLPVSITLNRLPSFCVFTKNTENNTTRFRPLAPVTDALETAVVPKKCKRRVRPVVVPKVDKASHRIKKVAERHQVPVLFSASRN</sequence>
<accession>A0AC60QRS8</accession>
<name>A0AC60QRS8_IXOPE</name>
<comment type="caution">
    <text evidence="1">The sequence shown here is derived from an EMBL/GenBank/DDBJ whole genome shotgun (WGS) entry which is preliminary data.</text>
</comment>
<dbReference type="Proteomes" id="UP000805193">
    <property type="component" value="Unassembled WGS sequence"/>
</dbReference>
<organism evidence="1 2">
    <name type="scientific">Ixodes persulcatus</name>
    <name type="common">Taiga tick</name>
    <dbReference type="NCBI Taxonomy" id="34615"/>
    <lineage>
        <taxon>Eukaryota</taxon>
        <taxon>Metazoa</taxon>
        <taxon>Ecdysozoa</taxon>
        <taxon>Arthropoda</taxon>
        <taxon>Chelicerata</taxon>
        <taxon>Arachnida</taxon>
        <taxon>Acari</taxon>
        <taxon>Parasitiformes</taxon>
        <taxon>Ixodida</taxon>
        <taxon>Ixodoidea</taxon>
        <taxon>Ixodidae</taxon>
        <taxon>Ixodinae</taxon>
        <taxon>Ixodes</taxon>
    </lineage>
</organism>
<proteinExistence type="predicted"/>
<evidence type="ECO:0000313" key="2">
    <source>
        <dbReference type="Proteomes" id="UP000805193"/>
    </source>
</evidence>
<protein>
    <submittedName>
        <fullName evidence="1">Uncharacterized protein</fullName>
    </submittedName>
</protein>
<evidence type="ECO:0000313" key="1">
    <source>
        <dbReference type="EMBL" id="KAG0438264.1"/>
    </source>
</evidence>
<reference evidence="1 2" key="1">
    <citation type="journal article" date="2020" name="Cell">
        <title>Large-Scale Comparative Analyses of Tick Genomes Elucidate Their Genetic Diversity and Vector Capacities.</title>
        <authorList>
            <consortium name="Tick Genome and Microbiome Consortium (TIGMIC)"/>
            <person name="Jia N."/>
            <person name="Wang J."/>
            <person name="Shi W."/>
            <person name="Du L."/>
            <person name="Sun Y."/>
            <person name="Zhan W."/>
            <person name="Jiang J.F."/>
            <person name="Wang Q."/>
            <person name="Zhang B."/>
            <person name="Ji P."/>
            <person name="Bell-Sakyi L."/>
            <person name="Cui X.M."/>
            <person name="Yuan T.T."/>
            <person name="Jiang B.G."/>
            <person name="Yang W.F."/>
            <person name="Lam T.T."/>
            <person name="Chang Q.C."/>
            <person name="Ding S.J."/>
            <person name="Wang X.J."/>
            <person name="Zhu J.G."/>
            <person name="Ruan X.D."/>
            <person name="Zhao L."/>
            <person name="Wei J.T."/>
            <person name="Ye R.Z."/>
            <person name="Que T.C."/>
            <person name="Du C.H."/>
            <person name="Zhou Y.H."/>
            <person name="Cheng J.X."/>
            <person name="Dai P.F."/>
            <person name="Guo W.B."/>
            <person name="Han X.H."/>
            <person name="Huang E.J."/>
            <person name="Li L.F."/>
            <person name="Wei W."/>
            <person name="Gao Y.C."/>
            <person name="Liu J.Z."/>
            <person name="Shao H.Z."/>
            <person name="Wang X."/>
            <person name="Wang C.C."/>
            <person name="Yang T.C."/>
            <person name="Huo Q.B."/>
            <person name="Li W."/>
            <person name="Chen H.Y."/>
            <person name="Chen S.E."/>
            <person name="Zhou L.G."/>
            <person name="Ni X.B."/>
            <person name="Tian J.H."/>
            <person name="Sheng Y."/>
            <person name="Liu T."/>
            <person name="Pan Y.S."/>
            <person name="Xia L.Y."/>
            <person name="Li J."/>
            <person name="Zhao F."/>
            <person name="Cao W.C."/>
        </authorList>
    </citation>
    <scope>NUCLEOTIDE SEQUENCE [LARGE SCALE GENOMIC DNA]</scope>
    <source>
        <strain evidence="1">Iper-2018</strain>
    </source>
</reference>
<keyword evidence="2" id="KW-1185">Reference proteome</keyword>
<dbReference type="EMBL" id="JABSTQ010005926">
    <property type="protein sequence ID" value="KAG0438264.1"/>
    <property type="molecule type" value="Genomic_DNA"/>
</dbReference>